<dbReference type="PANTHER" id="PTHR46136:SF19">
    <property type="entry name" value="TRANSCRIPTION FACTOR GTE12"/>
    <property type="match status" value="1"/>
</dbReference>
<organism evidence="2 3">
    <name type="scientific">Actinidia rufa</name>
    <dbReference type="NCBI Taxonomy" id="165716"/>
    <lineage>
        <taxon>Eukaryota</taxon>
        <taxon>Viridiplantae</taxon>
        <taxon>Streptophyta</taxon>
        <taxon>Embryophyta</taxon>
        <taxon>Tracheophyta</taxon>
        <taxon>Spermatophyta</taxon>
        <taxon>Magnoliopsida</taxon>
        <taxon>eudicotyledons</taxon>
        <taxon>Gunneridae</taxon>
        <taxon>Pentapetalae</taxon>
        <taxon>asterids</taxon>
        <taxon>Ericales</taxon>
        <taxon>Actinidiaceae</taxon>
        <taxon>Actinidia</taxon>
    </lineage>
</organism>
<gene>
    <name evidence="2" type="ORF">Acr_06g0006140</name>
</gene>
<proteinExistence type="predicted"/>
<dbReference type="EMBL" id="BJWL01000006">
    <property type="protein sequence ID" value="GFY88674.1"/>
    <property type="molecule type" value="Genomic_DNA"/>
</dbReference>
<dbReference type="OrthoDB" id="21449at2759"/>
<dbReference type="InterPro" id="IPR052442">
    <property type="entry name" value="Env_Response_Regulator"/>
</dbReference>
<dbReference type="Proteomes" id="UP000585474">
    <property type="component" value="Unassembled WGS sequence"/>
</dbReference>
<evidence type="ECO:0000256" key="1">
    <source>
        <dbReference type="SAM" id="Coils"/>
    </source>
</evidence>
<comment type="caution">
    <text evidence="2">The sequence shown here is derived from an EMBL/GenBank/DDBJ whole genome shotgun (WGS) entry which is preliminary data.</text>
</comment>
<reference evidence="2 3" key="1">
    <citation type="submission" date="2019-07" db="EMBL/GenBank/DDBJ databases">
        <title>De Novo Assembly of kiwifruit Actinidia rufa.</title>
        <authorList>
            <person name="Sugita-Konishi S."/>
            <person name="Sato K."/>
            <person name="Mori E."/>
            <person name="Abe Y."/>
            <person name="Kisaki G."/>
            <person name="Hamano K."/>
            <person name="Suezawa K."/>
            <person name="Otani M."/>
            <person name="Fukuda T."/>
            <person name="Manabe T."/>
            <person name="Gomi K."/>
            <person name="Tabuchi M."/>
            <person name="Akimitsu K."/>
            <person name="Kataoka I."/>
        </authorList>
    </citation>
    <scope>NUCLEOTIDE SEQUENCE [LARGE SCALE GENOMIC DNA]</scope>
    <source>
        <strain evidence="3">cv. Fuchu</strain>
    </source>
</reference>
<accession>A0A7J0EQB3</accession>
<protein>
    <submittedName>
        <fullName evidence="2">Uncharacterized protein</fullName>
    </submittedName>
</protein>
<evidence type="ECO:0000313" key="2">
    <source>
        <dbReference type="EMBL" id="GFY88674.1"/>
    </source>
</evidence>
<dbReference type="AlphaFoldDB" id="A0A7J0EQB3"/>
<keyword evidence="1" id="KW-0175">Coiled coil</keyword>
<name>A0A7J0EQB3_9ERIC</name>
<dbReference type="PANTHER" id="PTHR46136">
    <property type="entry name" value="TRANSCRIPTION FACTOR GTE8"/>
    <property type="match status" value="1"/>
</dbReference>
<feature type="coiled-coil region" evidence="1">
    <location>
        <begin position="81"/>
        <end position="134"/>
    </location>
</feature>
<evidence type="ECO:0000313" key="3">
    <source>
        <dbReference type="Proteomes" id="UP000585474"/>
    </source>
</evidence>
<keyword evidence="3" id="KW-1185">Reference proteome</keyword>
<sequence>MSKSDLDSDGKWSARALAQEHICSLNEPASGEDCSPLVNVQLSPKMALRAAMLRSRFAKIILKANTILDHGDKADLVLLQKQKESLKRQQLEEKVRTEAAQIRAAEAASRTELKKQWEQERKAARFALEQMKRTVEIDDNLVSLKDLEDMLSGHWSDADLEVVRGPIGGIHVGNVLQRLGLFLKDDYTER</sequence>